<accession>C7LH10</accession>
<proteinExistence type="predicted"/>
<name>C7LH10_BRUMC</name>
<reference evidence="1 2" key="1">
    <citation type="journal article" date="2009" name="BMC Genomics">
        <title>Brucella microti: the genome sequence of an emerging pathogen.</title>
        <authorList>
            <person name="Audic S."/>
            <person name="Lescot M."/>
            <person name="Claverie J.-M."/>
            <person name="Scholz H.C."/>
        </authorList>
    </citation>
    <scope>NUCLEOTIDE SEQUENCE [LARGE SCALE GENOMIC DNA]</scope>
    <source>
        <strain evidence="1 2">CCM 4915</strain>
    </source>
</reference>
<dbReference type="AlphaFoldDB" id="C7LH10"/>
<dbReference type="HOGENOM" id="CLU_3266722_0_0_5"/>
<evidence type="ECO:0000313" key="1">
    <source>
        <dbReference type="EMBL" id="ACU49298.1"/>
    </source>
</evidence>
<gene>
    <name evidence="1" type="ordered locus">BMI_II162</name>
</gene>
<protein>
    <submittedName>
        <fullName evidence="1">Uncharacterized protein</fullName>
    </submittedName>
</protein>
<sequence>MRMVIRTRSRFNSSNGSRTPLCAFAENILDFHHSNFQAGAYTP</sequence>
<keyword evidence="2" id="KW-1185">Reference proteome</keyword>
<dbReference type="EMBL" id="CP001579">
    <property type="protein sequence ID" value="ACU49298.1"/>
    <property type="molecule type" value="Genomic_DNA"/>
</dbReference>
<dbReference type="Proteomes" id="UP000002188">
    <property type="component" value="Chromosome 2"/>
</dbReference>
<organism evidence="1 2">
    <name type="scientific">Brucella microti (strain BCCN 7-01 / CAPM 6434 / CCM 4915)</name>
    <dbReference type="NCBI Taxonomy" id="568815"/>
    <lineage>
        <taxon>Bacteria</taxon>
        <taxon>Pseudomonadati</taxon>
        <taxon>Pseudomonadota</taxon>
        <taxon>Alphaproteobacteria</taxon>
        <taxon>Hyphomicrobiales</taxon>
        <taxon>Brucellaceae</taxon>
        <taxon>Brucella/Ochrobactrum group</taxon>
        <taxon>Brucella</taxon>
    </lineage>
</organism>
<dbReference type="KEGG" id="bmr:BMI_II162"/>
<evidence type="ECO:0000313" key="2">
    <source>
        <dbReference type="Proteomes" id="UP000002188"/>
    </source>
</evidence>